<dbReference type="InterPro" id="IPR032041">
    <property type="entry name" value="Cdc73_N"/>
</dbReference>
<accession>A0A8H7SHZ3</accession>
<dbReference type="GO" id="GO:0000993">
    <property type="term" value="F:RNA polymerase II complex binding"/>
    <property type="evidence" value="ECO:0007669"/>
    <property type="project" value="TreeGrafter"/>
</dbReference>
<dbReference type="Pfam" id="PF03162">
    <property type="entry name" value="Y_phosphatase2"/>
    <property type="match status" value="1"/>
</dbReference>
<feature type="non-terminal residue" evidence="8">
    <location>
        <position position="1"/>
    </location>
</feature>
<feature type="region of interest" description="Disordered" evidence="5">
    <location>
        <begin position="589"/>
        <end position="670"/>
    </location>
</feature>
<dbReference type="GO" id="GO:0006368">
    <property type="term" value="P:transcription elongation by RNA polymerase II"/>
    <property type="evidence" value="ECO:0007669"/>
    <property type="project" value="InterPro"/>
</dbReference>
<keyword evidence="3" id="KW-0804">Transcription</keyword>
<dbReference type="Gene3D" id="3.90.190.10">
    <property type="entry name" value="Protein tyrosine phosphatase superfamily"/>
    <property type="match status" value="1"/>
</dbReference>
<feature type="region of interest" description="Disordered" evidence="5">
    <location>
        <begin position="127"/>
        <end position="161"/>
    </location>
</feature>
<dbReference type="Pfam" id="PF05179">
    <property type="entry name" value="CDC73_C"/>
    <property type="match status" value="1"/>
</dbReference>
<protein>
    <recommendedName>
        <fullName evidence="7">Tyrosine-protein phosphatase domain-containing protein</fullName>
    </recommendedName>
</protein>
<proteinExistence type="inferred from homology"/>
<dbReference type="Pfam" id="PF16050">
    <property type="entry name" value="CDC73_N"/>
    <property type="match status" value="1"/>
</dbReference>
<comment type="caution">
    <text evidence="8">The sequence shown here is derived from an EMBL/GenBank/DDBJ whole genome shotgun (WGS) entry which is preliminary data.</text>
</comment>
<evidence type="ECO:0000256" key="5">
    <source>
        <dbReference type="SAM" id="MobiDB-lite"/>
    </source>
</evidence>
<dbReference type="GO" id="GO:0016593">
    <property type="term" value="C:Cdc73/Paf1 complex"/>
    <property type="evidence" value="ECO:0007669"/>
    <property type="project" value="InterPro"/>
</dbReference>
<dbReference type="FunFam" id="3.90.190.10:FF:000084">
    <property type="entry name" value="Tyrosine phospatase-like protein"/>
    <property type="match status" value="1"/>
</dbReference>
<reference evidence="8" key="1">
    <citation type="submission" date="2021-01" db="EMBL/GenBank/DDBJ databases">
        <title>Metabolic potential, ecology and presence of endohyphal bacteria is reflected in genomic diversity of Mucoromycotina.</title>
        <authorList>
            <person name="Muszewska A."/>
            <person name="Okrasinska A."/>
            <person name="Steczkiewicz K."/>
            <person name="Drgas O."/>
            <person name="Orlowska M."/>
            <person name="Perlinska-Lenart U."/>
            <person name="Aleksandrzak-Piekarczyk T."/>
            <person name="Szatraj K."/>
            <person name="Zielenkiewicz U."/>
            <person name="Pilsyk S."/>
            <person name="Malc E."/>
            <person name="Mieczkowski P."/>
            <person name="Kruszewska J.S."/>
            <person name="Biernat P."/>
            <person name="Pawlowska J."/>
        </authorList>
    </citation>
    <scope>NUCLEOTIDE SEQUENCE</scope>
    <source>
        <strain evidence="8">WA0000018081</strain>
    </source>
</reference>
<evidence type="ECO:0000259" key="7">
    <source>
        <dbReference type="PROSITE" id="PS50054"/>
    </source>
</evidence>
<dbReference type="PANTHER" id="PTHR12466:SF8">
    <property type="entry name" value="PARAFIBROMIN"/>
    <property type="match status" value="1"/>
</dbReference>
<evidence type="ECO:0000256" key="3">
    <source>
        <dbReference type="ARBA" id="ARBA00023163"/>
    </source>
</evidence>
<feature type="compositionally biased region" description="Low complexity" evidence="5">
    <location>
        <begin position="604"/>
        <end position="641"/>
    </location>
</feature>
<dbReference type="Proteomes" id="UP000613177">
    <property type="component" value="Unassembled WGS sequence"/>
</dbReference>
<evidence type="ECO:0000313" key="8">
    <source>
        <dbReference type="EMBL" id="KAG2230759.1"/>
    </source>
</evidence>
<feature type="signal peptide" evidence="6">
    <location>
        <begin position="1"/>
        <end position="15"/>
    </location>
</feature>
<organism evidence="8 9">
    <name type="scientific">Thamnidium elegans</name>
    <dbReference type="NCBI Taxonomy" id="101142"/>
    <lineage>
        <taxon>Eukaryota</taxon>
        <taxon>Fungi</taxon>
        <taxon>Fungi incertae sedis</taxon>
        <taxon>Mucoromycota</taxon>
        <taxon>Mucoromycotina</taxon>
        <taxon>Mucoromycetes</taxon>
        <taxon>Mucorales</taxon>
        <taxon>Mucorineae</taxon>
        <taxon>Mucoraceae</taxon>
        <taxon>Thamnidium</taxon>
    </lineage>
</organism>
<dbReference type="PROSITE" id="PS50054">
    <property type="entry name" value="TYR_PHOSPHATASE_DUAL"/>
    <property type="match status" value="1"/>
</dbReference>
<gene>
    <name evidence="8" type="ORF">INT48_001661</name>
</gene>
<evidence type="ECO:0000256" key="1">
    <source>
        <dbReference type="ARBA" id="ARBA00004123"/>
    </source>
</evidence>
<dbReference type="InterPro" id="IPR007852">
    <property type="entry name" value="Cdc73/Parafibromin"/>
</dbReference>
<feature type="compositionally biased region" description="Low complexity" evidence="5">
    <location>
        <begin position="227"/>
        <end position="238"/>
    </location>
</feature>
<comment type="similarity">
    <text evidence="2">Belongs to the CDC73 family.</text>
</comment>
<evidence type="ECO:0000256" key="2">
    <source>
        <dbReference type="ARBA" id="ARBA00010427"/>
    </source>
</evidence>
<dbReference type="InterPro" id="IPR038103">
    <property type="entry name" value="CDC73_C_sf"/>
</dbReference>
<dbReference type="InterPro" id="IPR004861">
    <property type="entry name" value="Siw14-like"/>
</dbReference>
<keyword evidence="9" id="KW-1185">Reference proteome</keyword>
<dbReference type="GO" id="GO:0032968">
    <property type="term" value="P:positive regulation of transcription elongation by RNA polymerase II"/>
    <property type="evidence" value="ECO:0007669"/>
    <property type="project" value="TreeGrafter"/>
</dbReference>
<comment type="subcellular location">
    <subcellularLocation>
        <location evidence="1">Nucleus</location>
    </subcellularLocation>
</comment>
<feature type="chain" id="PRO_5034334557" description="Tyrosine-protein phosphatase domain-containing protein" evidence="6">
    <location>
        <begin position="16"/>
        <end position="749"/>
    </location>
</feature>
<feature type="region of interest" description="Disordered" evidence="5">
    <location>
        <begin position="213"/>
        <end position="238"/>
    </location>
</feature>
<dbReference type="InterPro" id="IPR031336">
    <property type="entry name" value="CDC73_C"/>
</dbReference>
<dbReference type="InterPro" id="IPR029021">
    <property type="entry name" value="Prot-tyrosine_phosphatase-like"/>
</dbReference>
<name>A0A8H7SHZ3_9FUNG</name>
<dbReference type="Gene3D" id="3.40.50.11990">
    <property type="entry name" value="RNA polymerase II accessory factor, Cdc73 C-terminal domain"/>
    <property type="match status" value="1"/>
</dbReference>
<dbReference type="PANTHER" id="PTHR12466">
    <property type="entry name" value="CDC73 DOMAIN PROTEIN"/>
    <property type="match status" value="1"/>
</dbReference>
<dbReference type="InterPro" id="IPR020422">
    <property type="entry name" value="TYR_PHOSPHATASE_DUAL_dom"/>
</dbReference>
<feature type="domain" description="Tyrosine-protein phosphatase" evidence="7">
    <location>
        <begin position="380"/>
        <end position="531"/>
    </location>
</feature>
<dbReference type="EMBL" id="JAEPRE010000184">
    <property type="protein sequence ID" value="KAG2230759.1"/>
    <property type="molecule type" value="Genomic_DNA"/>
</dbReference>
<dbReference type="SUPFAM" id="SSF52799">
    <property type="entry name" value="(Phosphotyrosine protein) phosphatases II"/>
    <property type="match status" value="1"/>
</dbReference>
<evidence type="ECO:0000313" key="9">
    <source>
        <dbReference type="Proteomes" id="UP000613177"/>
    </source>
</evidence>
<dbReference type="AlphaFoldDB" id="A0A8H7SHZ3"/>
<evidence type="ECO:0000256" key="6">
    <source>
        <dbReference type="SAM" id="SignalP"/>
    </source>
</evidence>
<keyword evidence="6" id="KW-0732">Signal</keyword>
<evidence type="ECO:0000256" key="4">
    <source>
        <dbReference type="ARBA" id="ARBA00023242"/>
    </source>
</evidence>
<sequence>YFLFFLLFLFRIANMDPLSLLRESTISNRPVILLDASNETVTNISEAKSIKFNEQAIFARDTPTNFKKTTASDSETYTLETLIFLVQNAQLDNSAYFKECRTRQIEHVSIVDRRKILDYLTGKVDQSPNVSQANTGEKRSRDDVASMETSTKKPKVTPLKSDDSVATVKQVVLREREIMTRSSVLRGNKIFTHAINLAQQLVLKKEIPNARPIHAQKPGASQNSGHKSVAATSNSSKSAAAVKSQKLSSKDKIPLIIVPAAPTAKFTLYNIKQFLEDQKYEDSQILRDEGRKKPERVTVERKKPNGQSVPYHVVDSVAHFKQSDWDRVCCVFVAGQLWQFKGWKWEKPVELFSNVKGFYPKWSSDKMTPPASEWAVSEINVSFNIEENLFRGGYPKPRNIRFLKRLRLKTILSLIPDKIMPEMQQFCEQNNIQLLHLTVDKMKEDNIPLTYNKTLMALELMIDPTNHPLYIHCLDGADVTGLVVACLRKLQMWSNSSAMSEFARNLHSSVVTSEEFEFIENFKNFDVTIPMTLPLWLWGGQVNFRKHATLRLKFLNPEMMTEEERELKDLKEKKEKEKEDYYKRRKNDLLDNLFDPSSPRHRSSPNTGANNNSNSNNNNNGNTSATSTNINSNNTPQITSTPGTDEESFTMNSSSTHVHSDKHKNDADNTKDPYLVDVDVDVDGVMMDGLDQVEYMNRTSGNTSGNRFYAEDDDVLDNGDEYGADGTRFTTEPISRTLEALALEGLTEF</sequence>
<keyword evidence="4" id="KW-0539">Nucleus</keyword>